<dbReference type="InParanoid" id="A0A0C3CWY6"/>
<dbReference type="InterPro" id="IPR011333">
    <property type="entry name" value="SKP1/BTB/POZ_sf"/>
</dbReference>
<dbReference type="HOGENOM" id="CLU_047592_2_0_1"/>
<dbReference type="Proteomes" id="UP000053989">
    <property type="component" value="Unassembled WGS sequence"/>
</dbReference>
<accession>A0A0C3CWY6</accession>
<gene>
    <name evidence="1" type="ORF">SCLCIDRAFT_1223241</name>
</gene>
<organism evidence="1 2">
    <name type="scientific">Scleroderma citrinum Foug A</name>
    <dbReference type="NCBI Taxonomy" id="1036808"/>
    <lineage>
        <taxon>Eukaryota</taxon>
        <taxon>Fungi</taxon>
        <taxon>Dikarya</taxon>
        <taxon>Basidiomycota</taxon>
        <taxon>Agaricomycotina</taxon>
        <taxon>Agaricomycetes</taxon>
        <taxon>Agaricomycetidae</taxon>
        <taxon>Boletales</taxon>
        <taxon>Sclerodermatineae</taxon>
        <taxon>Sclerodermataceae</taxon>
        <taxon>Scleroderma</taxon>
    </lineage>
</organism>
<dbReference type="SUPFAM" id="SSF54695">
    <property type="entry name" value="POZ domain"/>
    <property type="match status" value="1"/>
</dbReference>
<evidence type="ECO:0000313" key="1">
    <source>
        <dbReference type="EMBL" id="KIM53065.1"/>
    </source>
</evidence>
<reference evidence="1 2" key="1">
    <citation type="submission" date="2014-04" db="EMBL/GenBank/DDBJ databases">
        <authorList>
            <consortium name="DOE Joint Genome Institute"/>
            <person name="Kuo A."/>
            <person name="Kohler A."/>
            <person name="Nagy L.G."/>
            <person name="Floudas D."/>
            <person name="Copeland A."/>
            <person name="Barry K.W."/>
            <person name="Cichocki N."/>
            <person name="Veneault-Fourrey C."/>
            <person name="LaButti K."/>
            <person name="Lindquist E.A."/>
            <person name="Lipzen A."/>
            <person name="Lundell T."/>
            <person name="Morin E."/>
            <person name="Murat C."/>
            <person name="Sun H."/>
            <person name="Tunlid A."/>
            <person name="Henrissat B."/>
            <person name="Grigoriev I.V."/>
            <person name="Hibbett D.S."/>
            <person name="Martin F."/>
            <person name="Nordberg H.P."/>
            <person name="Cantor M.N."/>
            <person name="Hua S.X."/>
        </authorList>
    </citation>
    <scope>NUCLEOTIDE SEQUENCE [LARGE SCALE GENOMIC DNA]</scope>
    <source>
        <strain evidence="1 2">Foug A</strain>
    </source>
</reference>
<reference evidence="2" key="2">
    <citation type="submission" date="2015-01" db="EMBL/GenBank/DDBJ databases">
        <title>Evolutionary Origins and Diversification of the Mycorrhizal Mutualists.</title>
        <authorList>
            <consortium name="DOE Joint Genome Institute"/>
            <consortium name="Mycorrhizal Genomics Consortium"/>
            <person name="Kohler A."/>
            <person name="Kuo A."/>
            <person name="Nagy L.G."/>
            <person name="Floudas D."/>
            <person name="Copeland A."/>
            <person name="Barry K.W."/>
            <person name="Cichocki N."/>
            <person name="Veneault-Fourrey C."/>
            <person name="LaButti K."/>
            <person name="Lindquist E.A."/>
            <person name="Lipzen A."/>
            <person name="Lundell T."/>
            <person name="Morin E."/>
            <person name="Murat C."/>
            <person name="Riley R."/>
            <person name="Ohm R."/>
            <person name="Sun H."/>
            <person name="Tunlid A."/>
            <person name="Henrissat B."/>
            <person name="Grigoriev I.V."/>
            <person name="Hibbett D.S."/>
            <person name="Martin F."/>
        </authorList>
    </citation>
    <scope>NUCLEOTIDE SEQUENCE [LARGE SCALE GENOMIC DNA]</scope>
    <source>
        <strain evidence="2">Foug A</strain>
    </source>
</reference>
<dbReference type="STRING" id="1036808.A0A0C3CWY6"/>
<dbReference type="EMBL" id="KN822191">
    <property type="protein sequence ID" value="KIM53065.1"/>
    <property type="molecule type" value="Genomic_DNA"/>
</dbReference>
<sequence length="291" mass="32786">MLRAVAVANPKPHSCTRGKLGVMAWFQPSIRSAYSALALVPHRMFASFSPEVMDSEDSSIDSVPQRSRHPEFYTNTVTFLVEDCLFRVPREPLEEESTVFGDMFLLPQGEQVVVEGLSDENPVVLHGINRDEFESLLRALLYRKNGRNPDLNLSQHQWTSILKLSTMWEFDGPRNAAIRHLDSLQPPIDPIDKVVLAMQYEIKEWLLPALLKLAQRLEPISIEEGRRIGFETTVKLASVREKVNWNATVSPCGYCGRSYGSTTQNLIAGNTRDPATARVDFTPAIKTTFDL</sequence>
<proteinExistence type="predicted"/>
<keyword evidence="2" id="KW-1185">Reference proteome</keyword>
<dbReference type="AlphaFoldDB" id="A0A0C3CWY6"/>
<name>A0A0C3CWY6_9AGAM</name>
<protein>
    <recommendedName>
        <fullName evidence="3">BTB domain-containing protein</fullName>
    </recommendedName>
</protein>
<dbReference type="Gene3D" id="3.30.710.10">
    <property type="entry name" value="Potassium Channel Kv1.1, Chain A"/>
    <property type="match status" value="1"/>
</dbReference>
<evidence type="ECO:0000313" key="2">
    <source>
        <dbReference type="Proteomes" id="UP000053989"/>
    </source>
</evidence>
<evidence type="ECO:0008006" key="3">
    <source>
        <dbReference type="Google" id="ProtNLM"/>
    </source>
</evidence>
<dbReference type="OrthoDB" id="2367075at2759"/>